<dbReference type="EMBL" id="NBNE01001725">
    <property type="protein sequence ID" value="OWZ12894.1"/>
    <property type="molecule type" value="Genomic_DNA"/>
</dbReference>
<accession>A0A225W6A3</accession>
<dbReference type="Proteomes" id="UP000198211">
    <property type="component" value="Unassembled WGS sequence"/>
</dbReference>
<organism evidence="1 2">
    <name type="scientific">Phytophthora megakarya</name>
    <dbReference type="NCBI Taxonomy" id="4795"/>
    <lineage>
        <taxon>Eukaryota</taxon>
        <taxon>Sar</taxon>
        <taxon>Stramenopiles</taxon>
        <taxon>Oomycota</taxon>
        <taxon>Peronosporomycetes</taxon>
        <taxon>Peronosporales</taxon>
        <taxon>Peronosporaceae</taxon>
        <taxon>Phytophthora</taxon>
    </lineage>
</organism>
<dbReference type="OrthoDB" id="146667at2759"/>
<proteinExistence type="predicted"/>
<name>A0A225W6A3_9STRA</name>
<dbReference type="AlphaFoldDB" id="A0A225W6A3"/>
<gene>
    <name evidence="1" type="ORF">PHMEG_00013874</name>
</gene>
<evidence type="ECO:0000313" key="1">
    <source>
        <dbReference type="EMBL" id="OWZ12894.1"/>
    </source>
</evidence>
<reference evidence="2" key="1">
    <citation type="submission" date="2017-03" db="EMBL/GenBank/DDBJ databases">
        <title>Phytopthora megakarya and P. palmivora, two closely related causual agents of cacao black pod achieved similar genome size and gene model numbers by different mechanisms.</title>
        <authorList>
            <person name="Ali S."/>
            <person name="Shao J."/>
            <person name="Larry D.J."/>
            <person name="Kronmiller B."/>
            <person name="Shen D."/>
            <person name="Strem M.D."/>
            <person name="Melnick R.L."/>
            <person name="Guiltinan M.J."/>
            <person name="Tyler B.M."/>
            <person name="Meinhardt L.W."/>
            <person name="Bailey B.A."/>
        </authorList>
    </citation>
    <scope>NUCLEOTIDE SEQUENCE [LARGE SCALE GENOMIC DNA]</scope>
    <source>
        <strain evidence="2">zdho120</strain>
    </source>
</reference>
<evidence type="ECO:0000313" key="2">
    <source>
        <dbReference type="Proteomes" id="UP000198211"/>
    </source>
</evidence>
<keyword evidence="2" id="KW-1185">Reference proteome</keyword>
<sequence>MTPPWTAVWDAQELDWVRRTGMAYPAVAAPLEIWEKAVMKEPNRIQHILRSSGHAPLIIIGIALQAGIQDQPYAERSVRLKEWQSRLGNMADRVKLSVLIKSSQEWATSRREKYWHDPIMRLCSPNRASKLGSYLICAFLYLEKIAALLGTNAYPEDSIVTFLLTSKKR</sequence>
<protein>
    <submittedName>
        <fullName evidence="1">Uncharacterized protein</fullName>
    </submittedName>
</protein>
<comment type="caution">
    <text evidence="1">The sequence shown here is derived from an EMBL/GenBank/DDBJ whole genome shotgun (WGS) entry which is preliminary data.</text>
</comment>